<proteinExistence type="predicted"/>
<keyword evidence="5" id="KW-0862">Zinc</keyword>
<dbReference type="PANTHER" id="PTHR10890:SF3">
    <property type="entry name" value="CYSTEINE--TRNA LIGASE, CYTOPLASMIC"/>
    <property type="match status" value="1"/>
</dbReference>
<evidence type="ECO:0000256" key="2">
    <source>
        <dbReference type="ARBA" id="ARBA00022598"/>
    </source>
</evidence>
<dbReference type="OrthoDB" id="438179at2759"/>
<organism evidence="8 9">
    <name type="scientific">Acanthamoeba castellanii (strain ATCC 30010 / Neff)</name>
    <dbReference type="NCBI Taxonomy" id="1257118"/>
    <lineage>
        <taxon>Eukaryota</taxon>
        <taxon>Amoebozoa</taxon>
        <taxon>Discosea</taxon>
        <taxon>Longamoebia</taxon>
        <taxon>Centramoebida</taxon>
        <taxon>Acanthamoebidae</taxon>
        <taxon>Acanthamoeba</taxon>
    </lineage>
</organism>
<dbReference type="AlphaFoldDB" id="L8HKW0"/>
<keyword evidence="4" id="KW-0547">Nucleotide-binding</keyword>
<evidence type="ECO:0000256" key="5">
    <source>
        <dbReference type="ARBA" id="ARBA00022833"/>
    </source>
</evidence>
<keyword evidence="2 8" id="KW-0436">Ligase</keyword>
<evidence type="ECO:0000313" key="8">
    <source>
        <dbReference type="EMBL" id="ELR25016.1"/>
    </source>
</evidence>
<accession>L8HKW0</accession>
<dbReference type="GO" id="GO:0046872">
    <property type="term" value="F:metal ion binding"/>
    <property type="evidence" value="ECO:0007669"/>
    <property type="project" value="UniProtKB-KW"/>
</dbReference>
<evidence type="ECO:0000256" key="6">
    <source>
        <dbReference type="ARBA" id="ARBA00022840"/>
    </source>
</evidence>
<dbReference type="InterPro" id="IPR024909">
    <property type="entry name" value="Cys-tRNA/MSH_ligase"/>
</dbReference>
<evidence type="ECO:0000256" key="4">
    <source>
        <dbReference type="ARBA" id="ARBA00022741"/>
    </source>
</evidence>
<dbReference type="Pfam" id="PF01406">
    <property type="entry name" value="tRNA-synt_1e"/>
    <property type="match status" value="1"/>
</dbReference>
<dbReference type="GO" id="GO:0004817">
    <property type="term" value="F:cysteine-tRNA ligase activity"/>
    <property type="evidence" value="ECO:0007669"/>
    <property type="project" value="TreeGrafter"/>
</dbReference>
<keyword evidence="6" id="KW-0067">ATP-binding</keyword>
<keyword evidence="3" id="KW-0479">Metal-binding</keyword>
<dbReference type="Proteomes" id="UP000011083">
    <property type="component" value="Unassembled WGS sequence"/>
</dbReference>
<dbReference type="OMA" id="FERENWC"/>
<evidence type="ECO:0000313" key="9">
    <source>
        <dbReference type="Proteomes" id="UP000011083"/>
    </source>
</evidence>
<feature type="non-terminal residue" evidence="8">
    <location>
        <position position="450"/>
    </location>
</feature>
<dbReference type="SUPFAM" id="SSF52374">
    <property type="entry name" value="Nucleotidylyl transferase"/>
    <property type="match status" value="1"/>
</dbReference>
<dbReference type="SUPFAM" id="SSF47323">
    <property type="entry name" value="Anticodon-binding domain of a subclass of class I aminoacyl-tRNA synthetases"/>
    <property type="match status" value="1"/>
</dbReference>
<dbReference type="KEGG" id="acan:ACA1_110280"/>
<feature type="domain" description="tRNA synthetases class I catalytic" evidence="7">
    <location>
        <begin position="1"/>
        <end position="269"/>
    </location>
</feature>
<dbReference type="GO" id="GO:0005737">
    <property type="term" value="C:cytoplasm"/>
    <property type="evidence" value="ECO:0007669"/>
    <property type="project" value="TreeGrafter"/>
</dbReference>
<dbReference type="InterPro" id="IPR014729">
    <property type="entry name" value="Rossmann-like_a/b/a_fold"/>
</dbReference>
<dbReference type="GO" id="GO:0005524">
    <property type="term" value="F:ATP binding"/>
    <property type="evidence" value="ECO:0007669"/>
    <property type="project" value="UniProtKB-KW"/>
</dbReference>
<dbReference type="RefSeq" id="XP_004357171.1">
    <property type="nucleotide sequence ID" value="XM_004357115.1"/>
</dbReference>
<gene>
    <name evidence="8" type="ORF">ACA1_110280</name>
</gene>
<reference evidence="8 9" key="1">
    <citation type="journal article" date="2013" name="Genome Biol.">
        <title>Genome of Acanthamoeba castellanii highlights extensive lateral gene transfer and early evolution of tyrosine kinase signaling.</title>
        <authorList>
            <person name="Clarke M."/>
            <person name="Lohan A.J."/>
            <person name="Liu B."/>
            <person name="Lagkouvardos I."/>
            <person name="Roy S."/>
            <person name="Zafar N."/>
            <person name="Bertelli C."/>
            <person name="Schilde C."/>
            <person name="Kianianmomeni A."/>
            <person name="Burglin T.R."/>
            <person name="Frech C."/>
            <person name="Turcotte B."/>
            <person name="Kopec K.O."/>
            <person name="Synnott J.M."/>
            <person name="Choo C."/>
            <person name="Paponov I."/>
            <person name="Finkler A."/>
            <person name="Soon Heng Tan C."/>
            <person name="Hutchins A.P."/>
            <person name="Weinmeier T."/>
            <person name="Rattei T."/>
            <person name="Chu J.S."/>
            <person name="Gimenez G."/>
            <person name="Irimia M."/>
            <person name="Rigden D.J."/>
            <person name="Fitzpatrick D.A."/>
            <person name="Lorenzo-Morales J."/>
            <person name="Bateman A."/>
            <person name="Chiu C.H."/>
            <person name="Tang P."/>
            <person name="Hegemann P."/>
            <person name="Fromm H."/>
            <person name="Raoult D."/>
            <person name="Greub G."/>
            <person name="Miranda-Saavedra D."/>
            <person name="Chen N."/>
            <person name="Nash P."/>
            <person name="Ginger M.L."/>
            <person name="Horn M."/>
            <person name="Schaap P."/>
            <person name="Caler L."/>
            <person name="Loftus B."/>
        </authorList>
    </citation>
    <scope>NUCLEOTIDE SEQUENCE [LARGE SCALE GENOMIC DNA]</scope>
    <source>
        <strain evidence="8 9">Neff</strain>
    </source>
</reference>
<dbReference type="InterPro" id="IPR009080">
    <property type="entry name" value="tRNAsynth_Ia_anticodon-bd"/>
</dbReference>
<dbReference type="InterPro" id="IPR032678">
    <property type="entry name" value="tRNA-synt_1_cat_dom"/>
</dbReference>
<dbReference type="EMBL" id="KB007806">
    <property type="protein sequence ID" value="ELR25016.1"/>
    <property type="molecule type" value="Genomic_DNA"/>
</dbReference>
<dbReference type="VEuPathDB" id="AmoebaDB:ACA1_110280"/>
<dbReference type="GO" id="GO:0006423">
    <property type="term" value="P:cysteinyl-tRNA aminoacylation"/>
    <property type="evidence" value="ECO:0007669"/>
    <property type="project" value="TreeGrafter"/>
</dbReference>
<comment type="cofactor">
    <cofactor evidence="1">
        <name>Zn(2+)</name>
        <dbReference type="ChEBI" id="CHEBI:29105"/>
    </cofactor>
</comment>
<sequence>VTVDIILRALREYFGVHAWHVLNITDVDDKIIKRSNEAGVPALELSQKFEREFFRDLTALGVEPPSTVLRVSEHIDEVVQFIRKLESDGVAYATPSGVYFDTLRFSGSHSFKMAPAFEDGLEESGDEVGSRDKRNVRDFALWKAAKEGEPSWASPWGAGRPGWHIECSAISLFGSHLDVHAGGIDLKFPHHCNEVAQCEAFHGSQQWGNYFIHVGHLHIAGLKMSKSLKNFVSIQDYLKKYTGRQFRIFCLLHGYGKPVDYSEEHMQHSVLPVEKRLDDFLALTYARMRQAGASRDVNNLKWGEAEKALQQDVLTCEHKVKESLARNIDTEDALTSVLDLASSAPRTELLASLSRAVSRPLRVFGVLPQAGGEGGDGAAESKEAEILDTLARFRQQVRKTAISSANVKKDVLSLCDQLRDKDLPAVGFRLEDDPKAGSLWKRAPGGGGVQ</sequence>
<dbReference type="Gene3D" id="3.40.50.620">
    <property type="entry name" value="HUPs"/>
    <property type="match status" value="1"/>
</dbReference>
<dbReference type="PANTHER" id="PTHR10890">
    <property type="entry name" value="CYSTEINYL-TRNA SYNTHETASE"/>
    <property type="match status" value="1"/>
</dbReference>
<dbReference type="STRING" id="1257118.L8HKW0"/>
<dbReference type="PRINTS" id="PR00983">
    <property type="entry name" value="TRNASYNTHCYS"/>
</dbReference>
<dbReference type="GeneID" id="14926055"/>
<evidence type="ECO:0000256" key="1">
    <source>
        <dbReference type="ARBA" id="ARBA00001947"/>
    </source>
</evidence>
<keyword evidence="9" id="KW-1185">Reference proteome</keyword>
<evidence type="ECO:0000259" key="7">
    <source>
        <dbReference type="Pfam" id="PF01406"/>
    </source>
</evidence>
<protein>
    <submittedName>
        <fullName evidence="8">Cysteine-tRNA ligase</fullName>
    </submittedName>
</protein>
<name>L8HKW0_ACACF</name>
<evidence type="ECO:0000256" key="3">
    <source>
        <dbReference type="ARBA" id="ARBA00022723"/>
    </source>
</evidence>